<reference evidence="1" key="1">
    <citation type="submission" date="2020-04" db="EMBL/GenBank/DDBJ databases">
        <title>A chromosome-scale assembly and high-density genetic map of the yellow drum (Nibea albiflora) genome.</title>
        <authorList>
            <person name="Xu D."/>
            <person name="Zhang W."/>
            <person name="Chen R."/>
            <person name="Tan P."/>
            <person name="Wang L."/>
            <person name="Song H."/>
            <person name="Tian L."/>
            <person name="Zhu Q."/>
            <person name="Wang B."/>
        </authorList>
    </citation>
    <scope>NUCLEOTIDE SEQUENCE</scope>
    <source>
        <strain evidence="1">ZJHYS-2018</strain>
    </source>
</reference>
<sequence length="164" mass="18781">EGGGGEFDGESEDEFFTKEEGETGHKEDSCLERWAEEREDEWEGHLERCERGDRRECLTEEVVEEAEAEGEEKEKFCRFLSVVYKQWRMDREADECLPGLWHKAGILERRKATAECLLSPAALLLLLSACKHTMKHMNAINTQHAHTAVNSMALASQFLSQGYK</sequence>
<gene>
    <name evidence="1" type="ORF">GBF38_017544</name>
</gene>
<comment type="caution">
    <text evidence="1">The sequence shown here is derived from an EMBL/GenBank/DDBJ whole genome shotgun (WGS) entry which is preliminary data.</text>
</comment>
<feature type="non-terminal residue" evidence="1">
    <location>
        <position position="1"/>
    </location>
</feature>
<name>A0ACB7FMN5_NIBAL</name>
<accession>A0ACB7FMN5</accession>
<protein>
    <submittedName>
        <fullName evidence="1">Uncharacterized protein</fullName>
    </submittedName>
</protein>
<dbReference type="EMBL" id="CM024798">
    <property type="protein sequence ID" value="KAG8014391.1"/>
    <property type="molecule type" value="Genomic_DNA"/>
</dbReference>
<dbReference type="Proteomes" id="UP000805704">
    <property type="component" value="Chromosome 10"/>
</dbReference>
<organism evidence="1 2">
    <name type="scientific">Nibea albiflora</name>
    <name type="common">Yellow drum</name>
    <name type="synonym">Corvina albiflora</name>
    <dbReference type="NCBI Taxonomy" id="240163"/>
    <lineage>
        <taxon>Eukaryota</taxon>
        <taxon>Metazoa</taxon>
        <taxon>Chordata</taxon>
        <taxon>Craniata</taxon>
        <taxon>Vertebrata</taxon>
        <taxon>Euteleostomi</taxon>
        <taxon>Actinopterygii</taxon>
        <taxon>Neopterygii</taxon>
        <taxon>Teleostei</taxon>
        <taxon>Neoteleostei</taxon>
        <taxon>Acanthomorphata</taxon>
        <taxon>Eupercaria</taxon>
        <taxon>Sciaenidae</taxon>
        <taxon>Nibea</taxon>
    </lineage>
</organism>
<evidence type="ECO:0000313" key="1">
    <source>
        <dbReference type="EMBL" id="KAG8014391.1"/>
    </source>
</evidence>
<proteinExistence type="predicted"/>
<keyword evidence="2" id="KW-1185">Reference proteome</keyword>
<evidence type="ECO:0000313" key="2">
    <source>
        <dbReference type="Proteomes" id="UP000805704"/>
    </source>
</evidence>